<dbReference type="CDD" id="cd14728">
    <property type="entry name" value="Ere-like"/>
    <property type="match status" value="1"/>
</dbReference>
<comment type="caution">
    <text evidence="1">The sequence shown here is derived from an EMBL/GenBank/DDBJ whole genome shotgun (WGS) entry which is preliminary data.</text>
</comment>
<protein>
    <submittedName>
        <fullName evidence="1">Erythromycin esterase-domain-containing protein</fullName>
    </submittedName>
</protein>
<organism evidence="1 2">
    <name type="scientific">Aspergillus pseudoustus</name>
    <dbReference type="NCBI Taxonomy" id="1810923"/>
    <lineage>
        <taxon>Eukaryota</taxon>
        <taxon>Fungi</taxon>
        <taxon>Dikarya</taxon>
        <taxon>Ascomycota</taxon>
        <taxon>Pezizomycotina</taxon>
        <taxon>Eurotiomycetes</taxon>
        <taxon>Eurotiomycetidae</taxon>
        <taxon>Eurotiales</taxon>
        <taxon>Aspergillaceae</taxon>
        <taxon>Aspergillus</taxon>
        <taxon>Aspergillus subgen. Nidulantes</taxon>
    </lineage>
</organism>
<keyword evidence="2" id="KW-1185">Reference proteome</keyword>
<dbReference type="InterPro" id="IPR007815">
    <property type="entry name" value="Emycin_Estase"/>
</dbReference>
<proteinExistence type="predicted"/>
<dbReference type="SUPFAM" id="SSF159501">
    <property type="entry name" value="EreA/ChaN-like"/>
    <property type="match status" value="1"/>
</dbReference>
<dbReference type="Proteomes" id="UP001610446">
    <property type="component" value="Unassembled WGS sequence"/>
</dbReference>
<dbReference type="Pfam" id="PF05139">
    <property type="entry name" value="Erythro_esteras"/>
    <property type="match status" value="1"/>
</dbReference>
<dbReference type="PANTHER" id="PTHR31299:SF0">
    <property type="entry name" value="ESTERASE, PUTATIVE (AFU_ORTHOLOGUE AFUA_1G05850)-RELATED"/>
    <property type="match status" value="1"/>
</dbReference>
<accession>A0ABR4K4H2</accession>
<evidence type="ECO:0000313" key="2">
    <source>
        <dbReference type="Proteomes" id="UP001610446"/>
    </source>
</evidence>
<dbReference type="Gene3D" id="3.40.1660.10">
    <property type="entry name" value="EreA-like (biosynthetic domain)"/>
    <property type="match status" value="1"/>
</dbReference>
<dbReference type="InterPro" id="IPR052036">
    <property type="entry name" value="Hydrolase/PRTase-associated"/>
</dbReference>
<evidence type="ECO:0000313" key="1">
    <source>
        <dbReference type="EMBL" id="KAL2847220.1"/>
    </source>
</evidence>
<dbReference type="PIRSF" id="PIRSF036794">
    <property type="entry name" value="UCP_erythr_ester"/>
    <property type="match status" value="1"/>
</dbReference>
<dbReference type="PANTHER" id="PTHR31299">
    <property type="entry name" value="ESTERASE, PUTATIVE (AFU_ORTHOLOGUE AFUA_1G05850)-RELATED"/>
    <property type="match status" value="1"/>
</dbReference>
<sequence>MSALRNLNPFTNLPPIFKRNPKSKSKIRRTMSELTTLVRSSLTPLPPISAPAFAPNFDSFANNRLVLLGDGSHGTSEFYTARAEITKRLITHHGFTMLALEADWPDAEALDRYVRLRPGRKAKIGGATGKDTGGGGDGEEVFEAFKRFPTWMWRNAEMQELVEWMRSHNATLPPEKRVGIYGMDLYSLGTSIKAVIEYLEHIDPSMATAARKRYGCLEPWAEEPQEYGFEIVHGMRSCEGKVVAMLKDLLEKRIEYAEHPGNGEEFHSSEQNAYVVRDAERYYKAMYYSSAGSWTLRDSHMVDTLKRLLRFKPEGSKAVVWAHNSHCGDARHTAMGNRRKEVNIGQLCRESFGPENVALIGCGTHTGTVAAASSWGGDMRVMNVKPSMRESWERVAHETGVDSFLLDLREGKMSREVREALGEEKKRLQRFIGVIYRPDTERVSHYSAADLVNQFDAYVWFDTTQAVKPLEVKQPKDHLEEGETYPFGL</sequence>
<gene>
    <name evidence="1" type="ORF">BJY01DRAFT_212720</name>
</gene>
<dbReference type="InterPro" id="IPR014622">
    <property type="entry name" value="UCP036794_erythomycin"/>
</dbReference>
<dbReference type="EMBL" id="JBFXLU010000057">
    <property type="protein sequence ID" value="KAL2847220.1"/>
    <property type="molecule type" value="Genomic_DNA"/>
</dbReference>
<name>A0ABR4K4H2_9EURO</name>
<dbReference type="Gene3D" id="3.30.1870.10">
    <property type="entry name" value="EreA-like, domain 2"/>
    <property type="match status" value="1"/>
</dbReference>
<reference evidence="1 2" key="1">
    <citation type="submission" date="2024-07" db="EMBL/GenBank/DDBJ databases">
        <title>Section-level genome sequencing and comparative genomics of Aspergillus sections Usti and Cavernicolus.</title>
        <authorList>
            <consortium name="Lawrence Berkeley National Laboratory"/>
            <person name="Nybo J.L."/>
            <person name="Vesth T.C."/>
            <person name="Theobald S."/>
            <person name="Frisvad J.C."/>
            <person name="Larsen T.O."/>
            <person name="Kjaerboelling I."/>
            <person name="Rothschild-Mancinelli K."/>
            <person name="Lyhne E.K."/>
            <person name="Kogle M.E."/>
            <person name="Barry K."/>
            <person name="Clum A."/>
            <person name="Na H."/>
            <person name="Ledsgaard L."/>
            <person name="Lin J."/>
            <person name="Lipzen A."/>
            <person name="Kuo A."/>
            <person name="Riley R."/>
            <person name="Mondo S."/>
            <person name="Labutti K."/>
            <person name="Haridas S."/>
            <person name="Pangalinan J."/>
            <person name="Salamov A.A."/>
            <person name="Simmons B.A."/>
            <person name="Magnuson J.K."/>
            <person name="Chen J."/>
            <person name="Drula E."/>
            <person name="Henrissat B."/>
            <person name="Wiebenga A."/>
            <person name="Lubbers R.J."/>
            <person name="Gomes A.C."/>
            <person name="Makela M.R."/>
            <person name="Stajich J."/>
            <person name="Grigoriev I.V."/>
            <person name="Mortensen U.H."/>
            <person name="De Vries R.P."/>
            <person name="Baker S.E."/>
            <person name="Andersen M.R."/>
        </authorList>
    </citation>
    <scope>NUCLEOTIDE SEQUENCE [LARGE SCALE GENOMIC DNA]</scope>
    <source>
        <strain evidence="1 2">CBS 123904</strain>
    </source>
</reference>